<keyword evidence="1" id="KW-0812">Transmembrane</keyword>
<proteinExistence type="predicted"/>
<reference evidence="2" key="1">
    <citation type="submission" date="2021-05" db="EMBL/GenBank/DDBJ databases">
        <authorList>
            <person name="Alioto T."/>
            <person name="Alioto T."/>
            <person name="Gomez Garrido J."/>
        </authorList>
    </citation>
    <scope>NUCLEOTIDE SEQUENCE</scope>
</reference>
<accession>A0A8D8WQ30</accession>
<evidence type="ECO:0000313" key="2">
    <source>
        <dbReference type="EMBL" id="CAG6666993.1"/>
    </source>
</evidence>
<keyword evidence="1" id="KW-1133">Transmembrane helix</keyword>
<dbReference type="EMBL" id="HBUF01215494">
    <property type="protein sequence ID" value="CAG6666993.1"/>
    <property type="molecule type" value="Transcribed_RNA"/>
</dbReference>
<dbReference type="AlphaFoldDB" id="A0A8D8WQ30"/>
<evidence type="ECO:0000256" key="1">
    <source>
        <dbReference type="SAM" id="Phobius"/>
    </source>
</evidence>
<name>A0A8D8WQ30_9HEMI</name>
<sequence>MLLSNELSSPRIKSGFLIIILFNLSKLSFSCGDNAMTVLLVASLVLLILWSTAVCLGVIRFQYTLTRFMVRGRLLCTFAAFPAAGDLTNLDALMIGTPAVRMLILGFDVVGTVVTFRVVRSDLDGLFSWIFSSMSSS</sequence>
<organism evidence="2">
    <name type="scientific">Cacopsylla melanoneura</name>
    <dbReference type="NCBI Taxonomy" id="428564"/>
    <lineage>
        <taxon>Eukaryota</taxon>
        <taxon>Metazoa</taxon>
        <taxon>Ecdysozoa</taxon>
        <taxon>Arthropoda</taxon>
        <taxon>Hexapoda</taxon>
        <taxon>Insecta</taxon>
        <taxon>Pterygota</taxon>
        <taxon>Neoptera</taxon>
        <taxon>Paraneoptera</taxon>
        <taxon>Hemiptera</taxon>
        <taxon>Sternorrhyncha</taxon>
        <taxon>Psylloidea</taxon>
        <taxon>Psyllidae</taxon>
        <taxon>Psyllinae</taxon>
        <taxon>Cacopsylla</taxon>
    </lineage>
</organism>
<protein>
    <submittedName>
        <fullName evidence="2">Uncharacterized protein</fullName>
    </submittedName>
</protein>
<feature type="transmembrane region" description="Helical" evidence="1">
    <location>
        <begin position="35"/>
        <end position="59"/>
    </location>
</feature>
<keyword evidence="1" id="KW-0472">Membrane</keyword>